<comment type="caution">
    <text evidence="2">The sequence shown here is derived from an EMBL/GenBank/DDBJ whole genome shotgun (WGS) entry which is preliminary data.</text>
</comment>
<protein>
    <submittedName>
        <fullName evidence="2">PD-(D/E)XK nuclease family protein</fullName>
    </submittedName>
</protein>
<feature type="domain" description="PD-(D/E)XK endonuclease-like" evidence="1">
    <location>
        <begin position="624"/>
        <end position="895"/>
    </location>
</feature>
<gene>
    <name evidence="2" type="ORF">ACG0Z6_15295</name>
</gene>
<organism evidence="2 3">
    <name type="scientific">Roseateles rivi</name>
    <dbReference type="NCBI Taxonomy" id="3299028"/>
    <lineage>
        <taxon>Bacteria</taxon>
        <taxon>Pseudomonadati</taxon>
        <taxon>Pseudomonadota</taxon>
        <taxon>Betaproteobacteria</taxon>
        <taxon>Burkholderiales</taxon>
        <taxon>Sphaerotilaceae</taxon>
        <taxon>Roseateles</taxon>
    </lineage>
</organism>
<evidence type="ECO:0000313" key="3">
    <source>
        <dbReference type="Proteomes" id="UP001606099"/>
    </source>
</evidence>
<reference evidence="2 3" key="1">
    <citation type="submission" date="2024-08" db="EMBL/GenBank/DDBJ databases">
        <authorList>
            <person name="Lu H."/>
        </authorList>
    </citation>
    <scope>NUCLEOTIDE SEQUENCE [LARGE SCALE GENOMIC DNA]</scope>
    <source>
        <strain evidence="2 3">BYS180W</strain>
    </source>
</reference>
<name>A0ABW7FZ18_9BURK</name>
<dbReference type="InterPro" id="IPR027417">
    <property type="entry name" value="P-loop_NTPase"/>
</dbReference>
<dbReference type="SUPFAM" id="SSF52540">
    <property type="entry name" value="P-loop containing nucleoside triphosphate hydrolases"/>
    <property type="match status" value="1"/>
</dbReference>
<dbReference type="Pfam" id="PF12705">
    <property type="entry name" value="PDDEXK_1"/>
    <property type="match status" value="1"/>
</dbReference>
<sequence length="904" mass="97398">MSDSAAPIDTLPLPMALPGGATGFWETAMAGAADWLRQRGLASRDAVVLLPFAQQLASARRAWRGTGLWPPRMETTHSLASALGPSPLSQGMEISFDAAVDALNARQLLAQQSWAQALAQADARAFRLALGRLTELAQHLLRHAHTLAPASREAFWDQARQAFVDDGLGQLEQALSLVALEWAASDSREPATDALFAQRPSAWVVLQAGGADPLCEALLAHAAAAGVPCLRLLADSSLEALAQDMPSVALAEAVCEDREALAQATAAAVLAHLQAGQAPVALVAQDRVLVRRVRALLERQALRLGDETGWTLATTAEAAQLMAWMRAAQSRATVDELLSALKGTLGQALCQRHDAQALSLLEASCRRQGWVALSAVHAERLPDAAAALWAAAQDALAALRKGATQRPLQQWLQQLQRMLQQLDGVAVLQQQPAGQQLLMALWLQRAPWPGSAHEQALQHSQLNAQEFMAWVDDTLEAQQFVPQLPAQLQVLITPMARAMLRPFGAVVLPGADAQTLGGVAPGCDLLPDPVARALAMPDQAARRLQLAQAFAQLLRAPALTLLRCDHAGAEPLAPSPLLLRLQAARRAAGLPPIAAWQDPRSPRLITLKPTERAEATAAQQLPRRLSASTLEALRNCPYQFYALHLLGLRTADELLETLDKSDYGNWLHALLHQFHAERAAQPAAERSQDPAVLLQALWDAAHAQRQRLALAEAEFLPYVATAQRLFPRYVSWLLAHEQQGWEFAAGEEQRSCQPWADAPGLAGLELMGRLDRRDARMQQGRPQALLLDYKSGNPDVLRRKVKDSPLEDTQLGVYALLCGAMQEEGEAAPLQAAYLALNDGSEPLALLAHEDIEDVAQQLRSGLAQDLAAVQGGAALKALGQGAACGYCVARGLCRKDDWWEGGC</sequence>
<dbReference type="RefSeq" id="WP_394462961.1">
    <property type="nucleotide sequence ID" value="NZ_JBIGHZ010000006.1"/>
</dbReference>
<evidence type="ECO:0000259" key="1">
    <source>
        <dbReference type="Pfam" id="PF12705"/>
    </source>
</evidence>
<dbReference type="Proteomes" id="UP001606099">
    <property type="component" value="Unassembled WGS sequence"/>
</dbReference>
<evidence type="ECO:0000313" key="2">
    <source>
        <dbReference type="EMBL" id="MFG6449591.1"/>
    </source>
</evidence>
<proteinExistence type="predicted"/>
<dbReference type="InterPro" id="IPR038726">
    <property type="entry name" value="PDDEXK_AddAB-type"/>
</dbReference>
<dbReference type="EMBL" id="JBIGHZ010000006">
    <property type="protein sequence ID" value="MFG6449591.1"/>
    <property type="molecule type" value="Genomic_DNA"/>
</dbReference>
<keyword evidence="3" id="KW-1185">Reference proteome</keyword>
<accession>A0ABW7FZ18</accession>